<sequence length="85" mass="9547">MIELGSLNNLLKTANMVKKEEQQIDEKSRKLIIDYAEILLSTGIKLDVEKVTETISMMAGFEGIEIHTIKTIIEKEVNIDVPSNS</sequence>
<protein>
    <submittedName>
        <fullName evidence="1">Uncharacterized protein</fullName>
    </submittedName>
</protein>
<accession>A0A1G7D9B9</accession>
<organism evidence="1 2">
    <name type="scientific">Bacillus wiedmannii</name>
    <dbReference type="NCBI Taxonomy" id="1890302"/>
    <lineage>
        <taxon>Bacteria</taxon>
        <taxon>Bacillati</taxon>
        <taxon>Bacillota</taxon>
        <taxon>Bacilli</taxon>
        <taxon>Bacillales</taxon>
        <taxon>Bacillaceae</taxon>
        <taxon>Bacillus</taxon>
        <taxon>Bacillus cereus group</taxon>
    </lineage>
</organism>
<evidence type="ECO:0000313" key="1">
    <source>
        <dbReference type="EMBL" id="SDE48147.1"/>
    </source>
</evidence>
<dbReference type="EMBL" id="FMZR01000023">
    <property type="protein sequence ID" value="SDE48147.1"/>
    <property type="molecule type" value="Genomic_DNA"/>
</dbReference>
<name>A0A1G7D9B9_9BACI</name>
<evidence type="ECO:0000313" key="2">
    <source>
        <dbReference type="Proteomes" id="UP000183507"/>
    </source>
</evidence>
<dbReference type="AlphaFoldDB" id="A0A1G7D9B9"/>
<proteinExistence type="predicted"/>
<dbReference type="Proteomes" id="UP000183507">
    <property type="component" value="Unassembled WGS sequence"/>
</dbReference>
<reference evidence="2" key="1">
    <citation type="submission" date="2016-10" db="EMBL/GenBank/DDBJ databases">
        <authorList>
            <person name="Varghese N."/>
        </authorList>
    </citation>
    <scope>NUCLEOTIDE SEQUENCE [LARGE SCALE GENOMIC DNA]</scope>
    <source>
        <strain evidence="2">KPR-7A</strain>
    </source>
</reference>
<gene>
    <name evidence="1" type="ORF">SAMN04487767_12333</name>
</gene>